<dbReference type="KEGG" id="tpal:117641659"/>
<organism evidence="6">
    <name type="scientific">Thrips palmi</name>
    <name type="common">Melon thrips</name>
    <dbReference type="NCBI Taxonomy" id="161013"/>
    <lineage>
        <taxon>Eukaryota</taxon>
        <taxon>Metazoa</taxon>
        <taxon>Ecdysozoa</taxon>
        <taxon>Arthropoda</taxon>
        <taxon>Hexapoda</taxon>
        <taxon>Insecta</taxon>
        <taxon>Pterygota</taxon>
        <taxon>Neoptera</taxon>
        <taxon>Paraneoptera</taxon>
        <taxon>Thysanoptera</taxon>
        <taxon>Terebrantia</taxon>
        <taxon>Thripoidea</taxon>
        <taxon>Thripidae</taxon>
        <taxon>Thrips</taxon>
    </lineage>
</organism>
<dbReference type="AlphaFoldDB" id="A0A6P8YF21"/>
<dbReference type="GO" id="GO:0005375">
    <property type="term" value="F:copper ion transmembrane transporter activity"/>
    <property type="evidence" value="ECO:0007669"/>
    <property type="project" value="UniProtKB-UniRule"/>
</dbReference>
<keyword evidence="4" id="KW-0186">Copper</keyword>
<dbReference type="InParanoid" id="A0A6P8YF21"/>
<evidence type="ECO:0000256" key="3">
    <source>
        <dbReference type="ARBA" id="ARBA00023136"/>
    </source>
</evidence>
<accession>A0A6P8YF21</accession>
<sequence>MDTGVTKAMDMGGGGMDMGGTTMDMGGGGMDMGGGGGDMYMMIMWFHAGMNEYVLFDFWRVKDGASLAYSMVILFLAAFLYEGLKYTRESLYVKHNHKHGNSQTSSVELNGHHQETSWIRGMLRPLHLVQTGLHAVQFLLSYLLMLVFMTYNVWLCLAVLLGATFGFFVFGWKKEKAVDMTEHCH</sequence>
<evidence type="ECO:0000313" key="5">
    <source>
        <dbReference type="Proteomes" id="UP000515158"/>
    </source>
</evidence>
<dbReference type="PANTHER" id="PTHR12483">
    <property type="entry name" value="SOLUTE CARRIER FAMILY 31 COPPER TRANSPORTERS"/>
    <property type="match status" value="1"/>
</dbReference>
<evidence type="ECO:0000256" key="1">
    <source>
        <dbReference type="ARBA" id="ARBA00022692"/>
    </source>
</evidence>
<keyword evidence="3 4" id="KW-0472">Membrane</keyword>
<evidence type="ECO:0000256" key="2">
    <source>
        <dbReference type="ARBA" id="ARBA00022989"/>
    </source>
</evidence>
<comment type="similarity">
    <text evidence="4">Belongs to the copper transporter (Ctr) (TC 1.A.56) family. SLC31A subfamily.</text>
</comment>
<proteinExistence type="inferred from homology"/>
<dbReference type="GeneID" id="117641659"/>
<evidence type="ECO:0000256" key="4">
    <source>
        <dbReference type="RuleBase" id="RU367022"/>
    </source>
</evidence>
<protein>
    <recommendedName>
        <fullName evidence="4">Copper transport protein</fullName>
    </recommendedName>
</protein>
<reference evidence="6" key="1">
    <citation type="submission" date="2025-08" db="UniProtKB">
        <authorList>
            <consortium name="RefSeq"/>
        </authorList>
    </citation>
    <scope>IDENTIFICATION</scope>
    <source>
        <tissue evidence="6">Total insect</tissue>
    </source>
</reference>
<keyword evidence="4" id="KW-0187">Copper transport</keyword>
<comment type="subcellular location">
    <subcellularLocation>
        <location evidence="4">Membrane</location>
        <topology evidence="4">Multi-pass membrane protein</topology>
    </subcellularLocation>
</comment>
<dbReference type="OrthoDB" id="161814at2759"/>
<dbReference type="Proteomes" id="UP000515158">
    <property type="component" value="Unplaced"/>
</dbReference>
<keyword evidence="4" id="KW-0406">Ion transport</keyword>
<dbReference type="GO" id="GO:0016020">
    <property type="term" value="C:membrane"/>
    <property type="evidence" value="ECO:0007669"/>
    <property type="project" value="UniProtKB-SubCell"/>
</dbReference>
<name>A0A6P8YF21_THRPL</name>
<feature type="transmembrane region" description="Helical" evidence="4">
    <location>
        <begin position="151"/>
        <end position="172"/>
    </location>
</feature>
<dbReference type="InterPro" id="IPR007274">
    <property type="entry name" value="Cop_transporter"/>
</dbReference>
<keyword evidence="1 4" id="KW-0812">Transmembrane</keyword>
<feature type="transmembrane region" description="Helical" evidence="4">
    <location>
        <begin position="126"/>
        <end position="145"/>
    </location>
</feature>
<dbReference type="PANTHER" id="PTHR12483:SF115">
    <property type="entry name" value="COPPER TRANSPORT PROTEIN"/>
    <property type="match status" value="1"/>
</dbReference>
<keyword evidence="2 4" id="KW-1133">Transmembrane helix</keyword>
<dbReference type="Pfam" id="PF04145">
    <property type="entry name" value="Ctr"/>
    <property type="match status" value="1"/>
</dbReference>
<dbReference type="RefSeq" id="XP_034235046.1">
    <property type="nucleotide sequence ID" value="XM_034379155.1"/>
</dbReference>
<keyword evidence="5" id="KW-1185">Reference proteome</keyword>
<feature type="transmembrane region" description="Helical" evidence="4">
    <location>
        <begin position="66"/>
        <end position="84"/>
    </location>
</feature>
<evidence type="ECO:0000313" key="6">
    <source>
        <dbReference type="RefSeq" id="XP_034235046.1"/>
    </source>
</evidence>
<gene>
    <name evidence="6" type="primary">LOC117641659</name>
</gene>
<keyword evidence="4" id="KW-0813">Transport</keyword>